<dbReference type="EMBL" id="JAAAUY010001061">
    <property type="protein sequence ID" value="KAF9324596.1"/>
    <property type="molecule type" value="Genomic_DNA"/>
</dbReference>
<dbReference type="Pfam" id="PF00191">
    <property type="entry name" value="Annexin"/>
    <property type="match status" value="4"/>
</dbReference>
<dbReference type="AlphaFoldDB" id="A0A9P5VHN6"/>
<comment type="domain">
    <text evidence="6">A pair of annexin repeats may form one binding site for calcium and phospholipid.</text>
</comment>
<organism evidence="8 9">
    <name type="scientific">Podila minutissima</name>
    <dbReference type="NCBI Taxonomy" id="64525"/>
    <lineage>
        <taxon>Eukaryota</taxon>
        <taxon>Fungi</taxon>
        <taxon>Fungi incertae sedis</taxon>
        <taxon>Mucoromycota</taxon>
        <taxon>Mortierellomycotina</taxon>
        <taxon>Mortierellomycetes</taxon>
        <taxon>Mortierellales</taxon>
        <taxon>Mortierellaceae</taxon>
        <taxon>Podila</taxon>
    </lineage>
</organism>
<dbReference type="GO" id="GO:0005544">
    <property type="term" value="F:calcium-dependent phospholipid binding"/>
    <property type="evidence" value="ECO:0007669"/>
    <property type="project" value="UniProtKB-KW"/>
</dbReference>
<sequence length="445" mass="49167">MSYYPPQGGYYPQYGQPGQPPHPHYAAGAPIPGYPMMQPQVPPHHPPATGAYPGYPPQQPAPYAGYPGAAPPPAPYGYPAPQQHAPQPYYGYPGTAPPPAHAAPVHTPIMPLSHAPTMGATMPLQTAPSYYATTGPVPTPQQDAETIHAACKGFGTDEKRVISVVATRTSEHLAQVASVYRQFYGRDLVDVLKKETSGHFSRALHYLILPPLLLDAELVHDAIVGAGTNERCLIQVLVGRTNADMAQLKSMYYAKYHKSLESDVKGDVSGYFEKLLMMSMQGMRDEIGHYQYNVEADVHSLYKAGEGRIGTDESTFIHILTNRPDAHLRAVFAQYQTRYGKKFTRVIKKEFSGWVKTGLVYLVSWITNPAHCVAKHLEKSMAGAGTDDQQLTRLLVRNRTQPFMSQVKAAYQAKYRKTLRDRIKGETSGDYRRTLFSVIGEPERG</sequence>
<dbReference type="Gene3D" id="1.10.220.10">
    <property type="entry name" value="Annexin"/>
    <property type="match status" value="4"/>
</dbReference>
<evidence type="ECO:0000256" key="3">
    <source>
        <dbReference type="ARBA" id="ARBA00022837"/>
    </source>
</evidence>
<dbReference type="GO" id="GO:0005737">
    <property type="term" value="C:cytoplasm"/>
    <property type="evidence" value="ECO:0007669"/>
    <property type="project" value="TreeGrafter"/>
</dbReference>
<dbReference type="InterPro" id="IPR037104">
    <property type="entry name" value="Annexin_sf"/>
</dbReference>
<dbReference type="InterPro" id="IPR018502">
    <property type="entry name" value="Annexin_repeat"/>
</dbReference>
<dbReference type="FunFam" id="1.10.220.10:FF:000002">
    <property type="entry name" value="Annexin"/>
    <property type="match status" value="1"/>
</dbReference>
<keyword evidence="5 6" id="KW-0111">Calcium/phospholipid-binding</keyword>
<dbReference type="GO" id="GO:0005886">
    <property type="term" value="C:plasma membrane"/>
    <property type="evidence" value="ECO:0007669"/>
    <property type="project" value="TreeGrafter"/>
</dbReference>
<feature type="region of interest" description="Disordered" evidence="7">
    <location>
        <begin position="38"/>
        <end position="68"/>
    </location>
</feature>
<name>A0A9P5VHN6_9FUNG</name>
<dbReference type="InterPro" id="IPR001464">
    <property type="entry name" value="Annexin"/>
</dbReference>
<evidence type="ECO:0000313" key="8">
    <source>
        <dbReference type="EMBL" id="KAF9324596.1"/>
    </source>
</evidence>
<dbReference type="SMART" id="SM00335">
    <property type="entry name" value="ANX"/>
    <property type="match status" value="4"/>
</dbReference>
<dbReference type="PANTHER" id="PTHR10502">
    <property type="entry name" value="ANNEXIN"/>
    <property type="match status" value="1"/>
</dbReference>
<dbReference type="Proteomes" id="UP000696485">
    <property type="component" value="Unassembled WGS sequence"/>
</dbReference>
<keyword evidence="4 6" id="KW-0041">Annexin</keyword>
<dbReference type="SUPFAM" id="SSF47874">
    <property type="entry name" value="Annexin"/>
    <property type="match status" value="1"/>
</dbReference>
<dbReference type="PRINTS" id="PR00196">
    <property type="entry name" value="ANNEXIN"/>
</dbReference>
<evidence type="ECO:0000256" key="6">
    <source>
        <dbReference type="RuleBase" id="RU003540"/>
    </source>
</evidence>
<proteinExistence type="inferred from homology"/>
<comment type="caution">
    <text evidence="8">The sequence shown here is derived from an EMBL/GenBank/DDBJ whole genome shotgun (WGS) entry which is preliminary data.</text>
</comment>
<keyword evidence="3 6" id="KW-0106">Calcium</keyword>
<evidence type="ECO:0000256" key="1">
    <source>
        <dbReference type="ARBA" id="ARBA00007831"/>
    </source>
</evidence>
<gene>
    <name evidence="8" type="primary">ANXA7</name>
    <name evidence="8" type="ORF">BG006_000391</name>
</gene>
<evidence type="ECO:0000256" key="2">
    <source>
        <dbReference type="ARBA" id="ARBA00022737"/>
    </source>
</evidence>
<comment type="similarity">
    <text evidence="1 6">Belongs to the annexin family.</text>
</comment>
<keyword evidence="9" id="KW-1185">Reference proteome</keyword>
<evidence type="ECO:0000313" key="9">
    <source>
        <dbReference type="Proteomes" id="UP000696485"/>
    </source>
</evidence>
<accession>A0A9P5VHN6</accession>
<reference evidence="8" key="1">
    <citation type="journal article" date="2020" name="Fungal Divers.">
        <title>Resolving the Mortierellaceae phylogeny through synthesis of multi-gene phylogenetics and phylogenomics.</title>
        <authorList>
            <person name="Vandepol N."/>
            <person name="Liber J."/>
            <person name="Desiro A."/>
            <person name="Na H."/>
            <person name="Kennedy M."/>
            <person name="Barry K."/>
            <person name="Grigoriev I.V."/>
            <person name="Miller A.N."/>
            <person name="O'Donnell K."/>
            <person name="Stajich J.E."/>
            <person name="Bonito G."/>
        </authorList>
    </citation>
    <scope>NUCLEOTIDE SEQUENCE</scope>
    <source>
        <strain evidence="8">NVP1</strain>
    </source>
</reference>
<protein>
    <recommendedName>
        <fullName evidence="6">Annexin</fullName>
    </recommendedName>
</protein>
<dbReference type="PROSITE" id="PS51897">
    <property type="entry name" value="ANNEXIN_2"/>
    <property type="match status" value="4"/>
</dbReference>
<evidence type="ECO:0000256" key="4">
    <source>
        <dbReference type="ARBA" id="ARBA00023216"/>
    </source>
</evidence>
<evidence type="ECO:0000256" key="7">
    <source>
        <dbReference type="SAM" id="MobiDB-lite"/>
    </source>
</evidence>
<dbReference type="PANTHER" id="PTHR10502:SF102">
    <property type="entry name" value="ANNEXIN B11"/>
    <property type="match status" value="1"/>
</dbReference>
<dbReference type="GO" id="GO:0001786">
    <property type="term" value="F:phosphatidylserine binding"/>
    <property type="evidence" value="ECO:0007669"/>
    <property type="project" value="TreeGrafter"/>
</dbReference>
<dbReference type="GO" id="GO:0005509">
    <property type="term" value="F:calcium ion binding"/>
    <property type="evidence" value="ECO:0007669"/>
    <property type="project" value="InterPro"/>
</dbReference>
<keyword evidence="2 6" id="KW-0677">Repeat</keyword>
<dbReference type="FunFam" id="1.10.220.10:FF:000005">
    <property type="entry name" value="Annexin"/>
    <property type="match status" value="2"/>
</dbReference>
<evidence type="ECO:0000256" key="5">
    <source>
        <dbReference type="ARBA" id="ARBA00023302"/>
    </source>
</evidence>
<dbReference type="InterPro" id="IPR018252">
    <property type="entry name" value="Annexin_repeat_CS"/>
</dbReference>
<dbReference type="PROSITE" id="PS00223">
    <property type="entry name" value="ANNEXIN_1"/>
    <property type="match status" value="2"/>
</dbReference>